<dbReference type="EMBL" id="GL377604">
    <property type="protein sequence ID" value="EFJ20022.1"/>
    <property type="molecule type" value="Genomic_DNA"/>
</dbReference>
<dbReference type="Proteomes" id="UP000001514">
    <property type="component" value="Unassembled WGS sequence"/>
</dbReference>
<evidence type="ECO:0000313" key="6">
    <source>
        <dbReference type="EMBL" id="EFJ20022.1"/>
    </source>
</evidence>
<dbReference type="KEGG" id="smo:SELMODRAFT_269818"/>
<dbReference type="AlphaFoldDB" id="D8S6Z8"/>
<feature type="domain" description="G" evidence="4">
    <location>
        <begin position="124"/>
        <end position="199"/>
    </location>
</feature>
<keyword evidence="1 3" id="KW-0547">Nucleotide-binding</keyword>
<dbReference type="eggNOG" id="KOG2485">
    <property type="taxonomic scope" value="Eukaryota"/>
</dbReference>
<dbReference type="Gene3D" id="1.10.1580.10">
    <property type="match status" value="1"/>
</dbReference>
<keyword evidence="2 3" id="KW-0342">GTP-binding</keyword>
<dbReference type="PANTHER" id="PTHR45782">
    <property type="entry name" value="MITOCHONDRIAL RIBOSOME-ASSOCIATED GTPASE 1"/>
    <property type="match status" value="1"/>
</dbReference>
<gene>
    <name evidence="6" type="ORF">SELMODRAFT_177376</name>
    <name evidence="5" type="ORF">SELMODRAFT_269818</name>
</gene>
<proteinExistence type="predicted"/>
<dbReference type="OMA" id="CKQDCIP"/>
<evidence type="ECO:0000256" key="1">
    <source>
        <dbReference type="ARBA" id="ARBA00022741"/>
    </source>
</evidence>
<dbReference type="Gene3D" id="3.40.50.300">
    <property type="entry name" value="P-loop containing nucleotide triphosphate hydrolases"/>
    <property type="match status" value="1"/>
</dbReference>
<dbReference type="InterPro" id="IPR027417">
    <property type="entry name" value="P-loop_NTPase"/>
</dbReference>
<dbReference type="InParanoid" id="D8S6Z8"/>
<dbReference type="KEGG" id="smo:SELMODRAFT_177376"/>
<dbReference type="CDD" id="cd01856">
    <property type="entry name" value="YlqF"/>
    <property type="match status" value="1"/>
</dbReference>
<evidence type="ECO:0000313" key="5">
    <source>
        <dbReference type="EMBL" id="EFJ07461.1"/>
    </source>
</evidence>
<dbReference type="InterPro" id="IPR023179">
    <property type="entry name" value="GTP-bd_ortho_bundle_sf"/>
</dbReference>
<dbReference type="Gramene" id="EFJ07461">
    <property type="protein sequence ID" value="EFJ07461"/>
    <property type="gene ID" value="SELMODRAFT_269818"/>
</dbReference>
<dbReference type="HOGENOM" id="CLU_011106_0_3_1"/>
<dbReference type="STRING" id="88036.D8S6Z8"/>
<feature type="binding site" evidence="3">
    <location>
        <begin position="66"/>
        <end position="69"/>
    </location>
    <ligand>
        <name>GTP</name>
        <dbReference type="ChEBI" id="CHEBI:37565"/>
    </ligand>
</feature>
<name>D8S6Z8_SELML</name>
<evidence type="ECO:0000256" key="3">
    <source>
        <dbReference type="PIRSR" id="PIRSR006230-1"/>
    </source>
</evidence>
<dbReference type="PANTHER" id="PTHR45782:SF4">
    <property type="entry name" value="MITOCHONDRIAL RIBOSOME-ASSOCIATED GTPASE 1"/>
    <property type="match status" value="1"/>
</dbReference>
<reference evidence="6 7" key="1">
    <citation type="journal article" date="2011" name="Science">
        <title>The Selaginella genome identifies genetic changes associated with the evolution of vascular plants.</title>
        <authorList>
            <person name="Banks J.A."/>
            <person name="Nishiyama T."/>
            <person name="Hasebe M."/>
            <person name="Bowman J.L."/>
            <person name="Gribskov M."/>
            <person name="dePamphilis C."/>
            <person name="Albert V.A."/>
            <person name="Aono N."/>
            <person name="Aoyama T."/>
            <person name="Ambrose B.A."/>
            <person name="Ashton N.W."/>
            <person name="Axtell M.J."/>
            <person name="Barker E."/>
            <person name="Barker M.S."/>
            <person name="Bennetzen J.L."/>
            <person name="Bonawitz N.D."/>
            <person name="Chapple C."/>
            <person name="Cheng C."/>
            <person name="Correa L.G."/>
            <person name="Dacre M."/>
            <person name="DeBarry J."/>
            <person name="Dreyer I."/>
            <person name="Elias M."/>
            <person name="Engstrom E.M."/>
            <person name="Estelle M."/>
            <person name="Feng L."/>
            <person name="Finet C."/>
            <person name="Floyd S.K."/>
            <person name="Frommer W.B."/>
            <person name="Fujita T."/>
            <person name="Gramzow L."/>
            <person name="Gutensohn M."/>
            <person name="Harholt J."/>
            <person name="Hattori M."/>
            <person name="Heyl A."/>
            <person name="Hirai T."/>
            <person name="Hiwatashi Y."/>
            <person name="Ishikawa M."/>
            <person name="Iwata M."/>
            <person name="Karol K.G."/>
            <person name="Koehler B."/>
            <person name="Kolukisaoglu U."/>
            <person name="Kubo M."/>
            <person name="Kurata T."/>
            <person name="Lalonde S."/>
            <person name="Li K."/>
            <person name="Li Y."/>
            <person name="Litt A."/>
            <person name="Lyons E."/>
            <person name="Manning G."/>
            <person name="Maruyama T."/>
            <person name="Michael T.P."/>
            <person name="Mikami K."/>
            <person name="Miyazaki S."/>
            <person name="Morinaga S."/>
            <person name="Murata T."/>
            <person name="Mueller-Roeber B."/>
            <person name="Nelson D.R."/>
            <person name="Obara M."/>
            <person name="Oguri Y."/>
            <person name="Olmstead R.G."/>
            <person name="Onodera N."/>
            <person name="Petersen B.L."/>
            <person name="Pils B."/>
            <person name="Prigge M."/>
            <person name="Rensing S.A."/>
            <person name="Riano-Pachon D.M."/>
            <person name="Roberts A.W."/>
            <person name="Sato Y."/>
            <person name="Scheller H.V."/>
            <person name="Schulz B."/>
            <person name="Schulz C."/>
            <person name="Shakirov E.V."/>
            <person name="Shibagaki N."/>
            <person name="Shinohara N."/>
            <person name="Shippen D.E."/>
            <person name="Soerensen I."/>
            <person name="Sotooka R."/>
            <person name="Sugimoto N."/>
            <person name="Sugita M."/>
            <person name="Sumikawa N."/>
            <person name="Tanurdzic M."/>
            <person name="Theissen G."/>
            <person name="Ulvskov P."/>
            <person name="Wakazuki S."/>
            <person name="Weng J.K."/>
            <person name="Willats W.W."/>
            <person name="Wipf D."/>
            <person name="Wolf P.G."/>
            <person name="Yang L."/>
            <person name="Zimmer A.D."/>
            <person name="Zhu Q."/>
            <person name="Mitros T."/>
            <person name="Hellsten U."/>
            <person name="Loque D."/>
            <person name="Otillar R."/>
            <person name="Salamov A."/>
            <person name="Schmutz J."/>
            <person name="Shapiro H."/>
            <person name="Lindquist E."/>
            <person name="Lucas S."/>
            <person name="Rokhsar D."/>
            <person name="Grigoriev I.V."/>
        </authorList>
    </citation>
    <scope>NUCLEOTIDE SEQUENCE [LARGE SCALE GENOMIC DNA]</scope>
</reference>
<dbReference type="EMBL" id="GL377685">
    <property type="protein sequence ID" value="EFJ07461.1"/>
    <property type="molecule type" value="Genomic_DNA"/>
</dbReference>
<sequence>MALQTAGNAKVCWYPGHMVKAMRDIQQRFKYVDLVLEIRDARIPLSSANDELGEFISKKKHVIVMNKMDLASSNMIHNWKKYFEAQGQVPIYVNAHSKHSVHSMVVDIKERLAGAIQKEATLLVMIAGIPNVGKSVLTNALYQATVQGRPKKAQVGPLPGVTKIISGFKIGQCPSIYLLDTPGVLIPNIKSVETGLKLAITGAVKDSVIGEDRLARYLLALLNIRRPVFAKKLKPNARDYGHWEVVMKRAFGFGRTLMLVMMQKGCSPQERAVREAITSLMINFDGDLEDEDAMTELIDNQMYELRKTFRVPQSDGYEGYNKVARRLLQFYRGGKLGSYVWDILPEGA</sequence>
<dbReference type="GO" id="GO:0005739">
    <property type="term" value="C:mitochondrion"/>
    <property type="evidence" value="ECO:0000318"/>
    <property type="project" value="GO_Central"/>
</dbReference>
<dbReference type="GO" id="GO:0005525">
    <property type="term" value="F:GTP binding"/>
    <property type="evidence" value="ECO:0007669"/>
    <property type="project" value="UniProtKB-KW"/>
</dbReference>
<dbReference type="Gramene" id="EFJ20022">
    <property type="protein sequence ID" value="EFJ20022"/>
    <property type="gene ID" value="SELMODRAFT_177376"/>
</dbReference>
<feature type="binding site" evidence="3">
    <location>
        <position position="183"/>
    </location>
    <ligand>
        <name>GTP</name>
        <dbReference type="ChEBI" id="CHEBI:37565"/>
    </ligand>
</feature>
<dbReference type="FunCoup" id="D8S6Z8">
    <property type="interactions" value="3681"/>
</dbReference>
<accession>D8S6Z8</accession>
<dbReference type="Pfam" id="PF01926">
    <property type="entry name" value="MMR_HSR1"/>
    <property type="match status" value="1"/>
</dbReference>
<dbReference type="SUPFAM" id="SSF52540">
    <property type="entry name" value="P-loop containing nucleoside triphosphate hydrolases"/>
    <property type="match status" value="1"/>
</dbReference>
<keyword evidence="7" id="KW-1185">Reference proteome</keyword>
<evidence type="ECO:0000259" key="4">
    <source>
        <dbReference type="Pfam" id="PF01926"/>
    </source>
</evidence>
<evidence type="ECO:0000256" key="2">
    <source>
        <dbReference type="ARBA" id="ARBA00023134"/>
    </source>
</evidence>
<evidence type="ECO:0000313" key="7">
    <source>
        <dbReference type="Proteomes" id="UP000001514"/>
    </source>
</evidence>
<protein>
    <recommendedName>
        <fullName evidence="4">G domain-containing protein</fullName>
    </recommendedName>
</protein>
<organism evidence="7">
    <name type="scientific">Selaginella moellendorffii</name>
    <name type="common">Spikemoss</name>
    <dbReference type="NCBI Taxonomy" id="88036"/>
    <lineage>
        <taxon>Eukaryota</taxon>
        <taxon>Viridiplantae</taxon>
        <taxon>Streptophyta</taxon>
        <taxon>Embryophyta</taxon>
        <taxon>Tracheophyta</taxon>
        <taxon>Lycopodiopsida</taxon>
        <taxon>Selaginellales</taxon>
        <taxon>Selaginellaceae</taxon>
        <taxon>Selaginella</taxon>
    </lineage>
</organism>
<dbReference type="InterPro" id="IPR006073">
    <property type="entry name" value="GTP-bd"/>
</dbReference>
<dbReference type="GO" id="GO:0003924">
    <property type="term" value="F:GTPase activity"/>
    <property type="evidence" value="ECO:0000318"/>
    <property type="project" value="GO_Central"/>
</dbReference>